<dbReference type="Proteomes" id="UP000652219">
    <property type="component" value="Unassembled WGS sequence"/>
</dbReference>
<evidence type="ECO:0000313" key="3">
    <source>
        <dbReference type="Proteomes" id="UP000652219"/>
    </source>
</evidence>
<feature type="region of interest" description="Disordered" evidence="1">
    <location>
        <begin position="229"/>
        <end position="261"/>
    </location>
</feature>
<organism evidence="2 3">
    <name type="scientific">Colletotrichum sojae</name>
    <dbReference type="NCBI Taxonomy" id="2175907"/>
    <lineage>
        <taxon>Eukaryota</taxon>
        <taxon>Fungi</taxon>
        <taxon>Dikarya</taxon>
        <taxon>Ascomycota</taxon>
        <taxon>Pezizomycotina</taxon>
        <taxon>Sordariomycetes</taxon>
        <taxon>Hypocreomycetidae</taxon>
        <taxon>Glomerellales</taxon>
        <taxon>Glomerellaceae</taxon>
        <taxon>Colletotrichum</taxon>
        <taxon>Colletotrichum orchidearum species complex</taxon>
    </lineage>
</organism>
<proteinExistence type="predicted"/>
<keyword evidence="3" id="KW-1185">Reference proteome</keyword>
<sequence>MPPAGTTELSGLAETLEALYESCDRETDLFIDPWNEIFKPSAKEILEALDAGKLTRPQLEKYILALNIAFCSISKRYGLLRLTLGHLADYLSDHLRHGVEDALEDEELEAIRVKGRQVDWDATKKMDRDAVLGRLEESLRLERRKSGVAEEEVQLFRDMLKEVLDRGGRLYKAQRRIDREQRALDAERVEVTAAVRGVLGAHMNFRGGRTPAEMIYRLSKTIVQSVPVLPSAEEEKQEKQDEEKKKKKKGKRRRGLGRLPLFNAEVGRPVEKLSAVRRQGCSALPGLQPAEQPRRGRSLSLSLSGARRG</sequence>
<feature type="region of interest" description="Disordered" evidence="1">
    <location>
        <begin position="283"/>
        <end position="309"/>
    </location>
</feature>
<accession>A0A8H6MM27</accession>
<gene>
    <name evidence="2" type="ORF">CSOJ01_12078</name>
</gene>
<name>A0A8H6MM27_9PEZI</name>
<dbReference type="AlphaFoldDB" id="A0A8H6MM27"/>
<reference evidence="2 3" key="1">
    <citation type="journal article" date="2020" name="Phytopathology">
        <title>Genome Sequence Resources of Colletotrichum truncatum, C. plurivorum, C. musicola, and C. sojae: Four Species Pathogenic to Soybean (Glycine max).</title>
        <authorList>
            <person name="Rogerio F."/>
            <person name="Boufleur T.R."/>
            <person name="Ciampi-Guillardi M."/>
            <person name="Sukno S.A."/>
            <person name="Thon M.R."/>
            <person name="Massola Junior N.S."/>
            <person name="Baroncelli R."/>
        </authorList>
    </citation>
    <scope>NUCLEOTIDE SEQUENCE [LARGE SCALE GENOMIC DNA]</scope>
    <source>
        <strain evidence="2 3">LFN0009</strain>
    </source>
</reference>
<dbReference type="EMBL" id="WIGN01000298">
    <property type="protein sequence ID" value="KAF6801029.1"/>
    <property type="molecule type" value="Genomic_DNA"/>
</dbReference>
<evidence type="ECO:0000313" key="2">
    <source>
        <dbReference type="EMBL" id="KAF6801029.1"/>
    </source>
</evidence>
<protein>
    <submittedName>
        <fullName evidence="2">Uncharacterized protein</fullName>
    </submittedName>
</protein>
<feature type="compositionally biased region" description="Basic residues" evidence="1">
    <location>
        <begin position="245"/>
        <end position="256"/>
    </location>
</feature>
<feature type="compositionally biased region" description="Basic and acidic residues" evidence="1">
    <location>
        <begin position="233"/>
        <end position="244"/>
    </location>
</feature>
<feature type="compositionally biased region" description="Low complexity" evidence="1">
    <location>
        <begin position="298"/>
        <end position="309"/>
    </location>
</feature>
<evidence type="ECO:0000256" key="1">
    <source>
        <dbReference type="SAM" id="MobiDB-lite"/>
    </source>
</evidence>
<comment type="caution">
    <text evidence="2">The sequence shown here is derived from an EMBL/GenBank/DDBJ whole genome shotgun (WGS) entry which is preliminary data.</text>
</comment>